<reference evidence="3" key="1">
    <citation type="submission" date="2017-11" db="EMBL/GenBank/DDBJ databases">
        <authorList>
            <person name="Kajale S.C."/>
            <person name="Sharma A."/>
        </authorList>
    </citation>
    <scope>NUCLEOTIDE SEQUENCE</scope>
    <source>
        <strain evidence="3">LS1_42</strain>
    </source>
</reference>
<name>A0A8J8Q5P9_9EURY</name>
<dbReference type="Pfam" id="PF24379">
    <property type="entry name" value="DUF7535"/>
    <property type="match status" value="1"/>
</dbReference>
<feature type="compositionally biased region" description="Basic and acidic residues" evidence="1">
    <location>
        <begin position="58"/>
        <end position="67"/>
    </location>
</feature>
<proteinExistence type="predicted"/>
<keyword evidence="4" id="KW-1185">Reference proteome</keyword>
<organism evidence="3 4">
    <name type="scientific">Natronococcus pandeyae</name>
    <dbReference type="NCBI Taxonomy" id="2055836"/>
    <lineage>
        <taxon>Archaea</taxon>
        <taxon>Methanobacteriati</taxon>
        <taxon>Methanobacteriota</taxon>
        <taxon>Stenosarchaea group</taxon>
        <taxon>Halobacteria</taxon>
        <taxon>Halobacteriales</taxon>
        <taxon>Natrialbaceae</taxon>
        <taxon>Natronococcus</taxon>
    </lineage>
</organism>
<feature type="region of interest" description="Disordered" evidence="1">
    <location>
        <begin position="54"/>
        <end position="73"/>
    </location>
</feature>
<evidence type="ECO:0000313" key="3">
    <source>
        <dbReference type="EMBL" id="TYL39282.1"/>
    </source>
</evidence>
<dbReference type="EMBL" id="PHNJ01000003">
    <property type="protein sequence ID" value="TYL39282.1"/>
    <property type="molecule type" value="Genomic_DNA"/>
</dbReference>
<dbReference type="AlphaFoldDB" id="A0A8J8Q5P9"/>
<dbReference type="InterPro" id="IPR055957">
    <property type="entry name" value="DUF7535"/>
</dbReference>
<comment type="caution">
    <text evidence="3">The sequence shown here is derived from an EMBL/GenBank/DDBJ whole genome shotgun (WGS) entry which is preliminary data.</text>
</comment>
<dbReference type="Proteomes" id="UP000766904">
    <property type="component" value="Unassembled WGS sequence"/>
</dbReference>
<accession>A0A8J8Q5P9</accession>
<dbReference type="OrthoDB" id="204191at2157"/>
<feature type="transmembrane region" description="Helical" evidence="2">
    <location>
        <begin position="20"/>
        <end position="46"/>
    </location>
</feature>
<keyword evidence="2" id="KW-0472">Membrane</keyword>
<dbReference type="RefSeq" id="WP_148857426.1">
    <property type="nucleotide sequence ID" value="NZ_PHNJ01000003.1"/>
</dbReference>
<keyword evidence="2" id="KW-0812">Transmembrane</keyword>
<sequence length="73" mass="8191">MSTRVAESTGYGPNSQMSIFGYVVAALVVIVLLPVLPLFVIGWLIWRAFLAPDEEEHSFEKWRRESGRPPGDT</sequence>
<protein>
    <submittedName>
        <fullName evidence="3">Uncharacterized protein</fullName>
    </submittedName>
</protein>
<keyword evidence="2" id="KW-1133">Transmembrane helix</keyword>
<evidence type="ECO:0000256" key="1">
    <source>
        <dbReference type="SAM" id="MobiDB-lite"/>
    </source>
</evidence>
<gene>
    <name evidence="3" type="ORF">CV102_08365</name>
</gene>
<evidence type="ECO:0000313" key="4">
    <source>
        <dbReference type="Proteomes" id="UP000766904"/>
    </source>
</evidence>
<evidence type="ECO:0000256" key="2">
    <source>
        <dbReference type="SAM" id="Phobius"/>
    </source>
</evidence>